<dbReference type="EMBL" id="REFJ01000002">
    <property type="protein sequence ID" value="RMA81060.1"/>
    <property type="molecule type" value="Genomic_DNA"/>
</dbReference>
<dbReference type="Pfam" id="PF06073">
    <property type="entry name" value="DUF934"/>
    <property type="match status" value="1"/>
</dbReference>
<evidence type="ECO:0000313" key="1">
    <source>
        <dbReference type="EMBL" id="RMA81060.1"/>
    </source>
</evidence>
<comment type="caution">
    <text evidence="1">The sequence shown here is derived from an EMBL/GenBank/DDBJ whole genome shotgun (WGS) entry which is preliminary data.</text>
</comment>
<sequence length="119" mass="13137">MPELSVLLAEDIETVYPNSPTINESTDLHALVAGKDDAIIIEVPVFTDGKVFSISKQLRALGFTGHIIVSGNFITDQVGYLSQCGVTVFMVSNDSARAEVERLLERRIDSYHFQEVAKH</sequence>
<organism evidence="1 2">
    <name type="scientific">Umboniibacter marinipuniceus</name>
    <dbReference type="NCBI Taxonomy" id="569599"/>
    <lineage>
        <taxon>Bacteria</taxon>
        <taxon>Pseudomonadati</taxon>
        <taxon>Pseudomonadota</taxon>
        <taxon>Gammaproteobacteria</taxon>
        <taxon>Cellvibrionales</taxon>
        <taxon>Cellvibrionaceae</taxon>
        <taxon>Umboniibacter</taxon>
    </lineage>
</organism>
<gene>
    <name evidence="1" type="ORF">DFR27_0852</name>
</gene>
<evidence type="ECO:0000313" key="2">
    <source>
        <dbReference type="Proteomes" id="UP000267187"/>
    </source>
</evidence>
<reference evidence="1 2" key="1">
    <citation type="submission" date="2018-10" db="EMBL/GenBank/DDBJ databases">
        <title>Genomic Encyclopedia of Type Strains, Phase IV (KMG-IV): sequencing the most valuable type-strain genomes for metagenomic binning, comparative biology and taxonomic classification.</title>
        <authorList>
            <person name="Goeker M."/>
        </authorList>
    </citation>
    <scope>NUCLEOTIDE SEQUENCE [LARGE SCALE GENOMIC DNA]</scope>
    <source>
        <strain evidence="1 2">DSM 25080</strain>
    </source>
</reference>
<dbReference type="AlphaFoldDB" id="A0A3M0A8B3"/>
<dbReference type="RefSeq" id="WP_170150773.1">
    <property type="nucleotide sequence ID" value="NZ_REFJ01000002.1"/>
</dbReference>
<dbReference type="Proteomes" id="UP000267187">
    <property type="component" value="Unassembled WGS sequence"/>
</dbReference>
<accession>A0A3M0A8B3</accession>
<dbReference type="InterPro" id="IPR008318">
    <property type="entry name" value="UCP030820"/>
</dbReference>
<name>A0A3M0A8B3_9GAMM</name>
<keyword evidence="2" id="KW-1185">Reference proteome</keyword>
<protein>
    <submittedName>
        <fullName evidence="1">Uncharacterized protein DUF934</fullName>
    </submittedName>
</protein>
<proteinExistence type="predicted"/>